<accession>A0A2H6KCR3</accession>
<dbReference type="EMBL" id="BDSA01000002">
    <property type="protein sequence ID" value="GBE60790.1"/>
    <property type="molecule type" value="Genomic_DNA"/>
</dbReference>
<evidence type="ECO:0000313" key="3">
    <source>
        <dbReference type="EMBL" id="GBE60790.1"/>
    </source>
</evidence>
<dbReference type="GeneID" id="39874560"/>
<dbReference type="GO" id="GO:0016301">
    <property type="term" value="F:kinase activity"/>
    <property type="evidence" value="ECO:0007669"/>
    <property type="project" value="UniProtKB-KW"/>
</dbReference>
<keyword evidence="3" id="KW-0418">Kinase</keyword>
<comment type="caution">
    <text evidence="3">The sequence shown here is derived from an EMBL/GenBank/DDBJ whole genome shotgun (WGS) entry which is preliminary data.</text>
</comment>
<feature type="transmembrane region" description="Helical" evidence="2">
    <location>
        <begin position="57"/>
        <end position="78"/>
    </location>
</feature>
<dbReference type="VEuPathDB" id="PiroplasmaDB:BOVATA_022830"/>
<dbReference type="AlphaFoldDB" id="A0A2H6KCR3"/>
<sequence length="107" mass="11704">MSKPSDNSDVVSRMNTDSAIRVPNEAPAENSLPHDDVESGSVSDSNASEGERSGFSAVHWLLVTLSIVFALLLLLFILQRTYGRLDDGMYLSIRRIDSGHSLRTAEP</sequence>
<keyword evidence="2" id="KW-0472">Membrane</keyword>
<organism evidence="3 4">
    <name type="scientific">Babesia ovata</name>
    <dbReference type="NCBI Taxonomy" id="189622"/>
    <lineage>
        <taxon>Eukaryota</taxon>
        <taxon>Sar</taxon>
        <taxon>Alveolata</taxon>
        <taxon>Apicomplexa</taxon>
        <taxon>Aconoidasida</taxon>
        <taxon>Piroplasmida</taxon>
        <taxon>Babesiidae</taxon>
        <taxon>Babesia</taxon>
    </lineage>
</organism>
<keyword evidence="4" id="KW-1185">Reference proteome</keyword>
<dbReference type="RefSeq" id="XP_028867033.1">
    <property type="nucleotide sequence ID" value="XM_029011200.1"/>
</dbReference>
<keyword evidence="2" id="KW-0812">Transmembrane</keyword>
<evidence type="ECO:0000256" key="2">
    <source>
        <dbReference type="SAM" id="Phobius"/>
    </source>
</evidence>
<name>A0A2H6KCR3_9APIC</name>
<reference evidence="3 4" key="1">
    <citation type="journal article" date="2017" name="BMC Genomics">
        <title>Whole-genome assembly of Babesia ovata and comparative genomics between closely related pathogens.</title>
        <authorList>
            <person name="Yamagishi J."/>
            <person name="Asada M."/>
            <person name="Hakimi H."/>
            <person name="Tanaka T.Q."/>
            <person name="Sugimoto C."/>
            <person name="Kawazu S."/>
        </authorList>
    </citation>
    <scope>NUCLEOTIDE SEQUENCE [LARGE SCALE GENOMIC DNA]</scope>
    <source>
        <strain evidence="3 4">Miyake</strain>
    </source>
</reference>
<evidence type="ECO:0000256" key="1">
    <source>
        <dbReference type="SAM" id="MobiDB-lite"/>
    </source>
</evidence>
<protein>
    <submittedName>
        <fullName evidence="3">Signal transduction histidine kinase, putative</fullName>
    </submittedName>
</protein>
<feature type="compositionally biased region" description="Polar residues" evidence="1">
    <location>
        <begin position="1"/>
        <end position="18"/>
    </location>
</feature>
<evidence type="ECO:0000313" key="4">
    <source>
        <dbReference type="Proteomes" id="UP000236319"/>
    </source>
</evidence>
<proteinExistence type="predicted"/>
<feature type="region of interest" description="Disordered" evidence="1">
    <location>
        <begin position="1"/>
        <end position="51"/>
    </location>
</feature>
<gene>
    <name evidence="3" type="ORF">BOVATA_022830</name>
</gene>
<keyword evidence="2" id="KW-1133">Transmembrane helix</keyword>
<dbReference type="Proteomes" id="UP000236319">
    <property type="component" value="Unassembled WGS sequence"/>
</dbReference>
<keyword evidence="3" id="KW-0808">Transferase</keyword>